<dbReference type="RefSeq" id="WP_263249101.1">
    <property type="nucleotide sequence ID" value="NZ_BAABLT010000048.1"/>
</dbReference>
<sequence>MVDGVEEREPAALVVLRCPELDAAPELLPLDTTARVLRWPRREVAGSLREQAAEGARTLDAAGVAECVVVSWSAGTAAALELARRYPRRVRGLLLLAGPPTAAVDALLDAMPAALRTLLAAGGGASLALAGPLLESLTARLPVNGAVSRALQVAGLVGPDADLSTTTTGLRALLHRDWRWHVALTLARNASERPSAAGIGCPVTVLAGRHDVFADVASAAGAVSALPQARVRVVDAAHLIPFEAPDAVREELALLLHRVQAVECARRGVDPPRPPVRRIRLPLT</sequence>
<dbReference type="SUPFAM" id="SSF53474">
    <property type="entry name" value="alpha/beta-Hydrolases"/>
    <property type="match status" value="1"/>
</dbReference>
<dbReference type="InterPro" id="IPR000073">
    <property type="entry name" value="AB_hydrolase_1"/>
</dbReference>
<dbReference type="Proteomes" id="UP001597018">
    <property type="component" value="Unassembled WGS sequence"/>
</dbReference>
<evidence type="ECO:0000313" key="2">
    <source>
        <dbReference type="EMBL" id="MFD0921059.1"/>
    </source>
</evidence>
<feature type="domain" description="AB hydrolase-1" evidence="1">
    <location>
        <begin position="58"/>
        <end position="245"/>
    </location>
</feature>
<evidence type="ECO:0000313" key="3">
    <source>
        <dbReference type="Proteomes" id="UP001597018"/>
    </source>
</evidence>
<gene>
    <name evidence="2" type="ORF">ACFQ16_15040</name>
</gene>
<dbReference type="Gene3D" id="3.40.50.1820">
    <property type="entry name" value="alpha/beta hydrolase"/>
    <property type="match status" value="1"/>
</dbReference>
<dbReference type="Pfam" id="PF00561">
    <property type="entry name" value="Abhydrolase_1"/>
    <property type="match status" value="1"/>
</dbReference>
<dbReference type="GO" id="GO:0016787">
    <property type="term" value="F:hydrolase activity"/>
    <property type="evidence" value="ECO:0007669"/>
    <property type="project" value="UniProtKB-KW"/>
</dbReference>
<dbReference type="EMBL" id="JBHTIW010000010">
    <property type="protein sequence ID" value="MFD0921059.1"/>
    <property type="molecule type" value="Genomic_DNA"/>
</dbReference>
<keyword evidence="2" id="KW-0378">Hydrolase</keyword>
<protein>
    <submittedName>
        <fullName evidence="2">Alpha/beta fold hydrolase</fullName>
    </submittedName>
</protein>
<dbReference type="PANTHER" id="PTHR43689:SF8">
    <property type="entry name" value="ALPHA_BETA-HYDROLASES SUPERFAMILY PROTEIN"/>
    <property type="match status" value="1"/>
</dbReference>
<evidence type="ECO:0000259" key="1">
    <source>
        <dbReference type="Pfam" id="PF00561"/>
    </source>
</evidence>
<proteinExistence type="predicted"/>
<dbReference type="InterPro" id="IPR029058">
    <property type="entry name" value="AB_hydrolase_fold"/>
</dbReference>
<dbReference type="PANTHER" id="PTHR43689">
    <property type="entry name" value="HYDROLASE"/>
    <property type="match status" value="1"/>
</dbReference>
<reference evidence="3" key="1">
    <citation type="journal article" date="2019" name="Int. J. Syst. Evol. Microbiol.">
        <title>The Global Catalogue of Microorganisms (GCM) 10K type strain sequencing project: providing services to taxonomists for standard genome sequencing and annotation.</title>
        <authorList>
            <consortium name="The Broad Institute Genomics Platform"/>
            <consortium name="The Broad Institute Genome Sequencing Center for Infectious Disease"/>
            <person name="Wu L."/>
            <person name="Ma J."/>
        </authorList>
    </citation>
    <scope>NUCLEOTIDE SEQUENCE [LARGE SCALE GENOMIC DNA]</scope>
    <source>
        <strain evidence="3">CCUG 56401</strain>
    </source>
</reference>
<name>A0ABW3FWN9_9PSEU</name>
<comment type="caution">
    <text evidence="2">The sequence shown here is derived from an EMBL/GenBank/DDBJ whole genome shotgun (WGS) entry which is preliminary data.</text>
</comment>
<organism evidence="2 3">
    <name type="scientific">Saccharopolyspora rosea</name>
    <dbReference type="NCBI Taxonomy" id="524884"/>
    <lineage>
        <taxon>Bacteria</taxon>
        <taxon>Bacillati</taxon>
        <taxon>Actinomycetota</taxon>
        <taxon>Actinomycetes</taxon>
        <taxon>Pseudonocardiales</taxon>
        <taxon>Pseudonocardiaceae</taxon>
        <taxon>Saccharopolyspora</taxon>
    </lineage>
</organism>
<keyword evidence="3" id="KW-1185">Reference proteome</keyword>
<accession>A0ABW3FWN9</accession>